<evidence type="ECO:0008006" key="3">
    <source>
        <dbReference type="Google" id="ProtNLM"/>
    </source>
</evidence>
<reference evidence="1" key="1">
    <citation type="journal article" date="2020" name="Microorganisms">
        <title>Reliable Identification of Environmental Pseudomonas Isolates Using the rpoD Gene.</title>
        <authorList>
            <consortium name="The Broad Institute Genome Sequencing Platform"/>
            <person name="Girard L."/>
            <person name="Lood C."/>
            <person name="Rokni-Zadeh H."/>
            <person name="van Noort V."/>
            <person name="Lavigne R."/>
            <person name="De Mot R."/>
        </authorList>
    </citation>
    <scope>NUCLEOTIDE SEQUENCE</scope>
    <source>
        <strain evidence="1">OE 48.2</strain>
    </source>
</reference>
<dbReference type="RefSeq" id="WP_186623172.1">
    <property type="nucleotide sequence ID" value="NZ_CP077090.1"/>
</dbReference>
<dbReference type="EMBL" id="CP077090">
    <property type="protein sequence ID" value="QXI09179.1"/>
    <property type="molecule type" value="Genomic_DNA"/>
</dbReference>
<evidence type="ECO:0000313" key="2">
    <source>
        <dbReference type="Proteomes" id="UP000627092"/>
    </source>
</evidence>
<dbReference type="KEGG" id="pze:HU754_015075"/>
<proteinExistence type="predicted"/>
<sequence>MNHENSLAAALKTLWKIPPPKPNNFRSSSEFLALKALLIQRLPNGKANFLVETSIGHALKSLGLPCCNTFAPDNPLPDFQEMAVLLSREFERTTIKRRYLCPLDLADDIPELQFGNARVRCFTSVELETIFQKPRLTRFFPSDQLDSARLSEFHWLVVEEEVSIGQASQSRGFSFLDFRIDKDLGEITPYGGRFPAVVEQALFFLLLAPWEEWAQMKEVDWRGFRLPWIYTLDDDLCSFPSPPPNPERLSWEPHFIQIGHDEWDESERPLRLQSFAEGADILEALSLSKWTDFKDAQRSDLFSTPVEHFMVRAFLSDGIDEVMAHLILIEAAFGAESDHKHKLRLKTDLHKESATRRVAARLSAATGQPMSAKQYLALYELRCTYIHGRADDRVISTEQRVVARKLAREAANSLIVLAQQGNTREMVLAELLDRGVENLPVDPNRHPKKQE</sequence>
<protein>
    <recommendedName>
        <fullName evidence="3">Apea-like HEPN domain-containing protein</fullName>
    </recommendedName>
</protein>
<gene>
    <name evidence="1" type="ORF">HU754_015075</name>
</gene>
<dbReference type="Proteomes" id="UP000627092">
    <property type="component" value="Chromosome"/>
</dbReference>
<name>A0A9E6NKB3_9PSED</name>
<dbReference type="AlphaFoldDB" id="A0A9E6NKB3"/>
<reference evidence="1" key="2">
    <citation type="journal article" date="2021" name="Microorganisms">
        <title>The Ever-Expanding Pseudomonas Genus: Description of 43 New Species and Partition of the Pseudomonas putida Group.</title>
        <authorList>
            <person name="Girard L."/>
            <person name="Lood C."/>
            <person name="Hofte M."/>
            <person name="Vandamme P."/>
            <person name="Rokni-Zadeh H."/>
            <person name="van Noort V."/>
            <person name="Lavigne R."/>
            <person name="De Mot R."/>
        </authorList>
    </citation>
    <scope>NUCLEOTIDE SEQUENCE</scope>
    <source>
        <strain evidence="1">OE 48.2</strain>
    </source>
</reference>
<accession>A0A9E6NKB3</accession>
<evidence type="ECO:0000313" key="1">
    <source>
        <dbReference type="EMBL" id="QXI09179.1"/>
    </source>
</evidence>
<organism evidence="1 2">
    <name type="scientific">Pseudomonas zeae</name>
    <dbReference type="NCBI Taxonomy" id="2745510"/>
    <lineage>
        <taxon>Bacteria</taxon>
        <taxon>Pseudomonadati</taxon>
        <taxon>Pseudomonadota</taxon>
        <taxon>Gammaproteobacteria</taxon>
        <taxon>Pseudomonadales</taxon>
        <taxon>Pseudomonadaceae</taxon>
        <taxon>Pseudomonas</taxon>
    </lineage>
</organism>